<name>K1XK36_9BACT</name>
<keyword evidence="1" id="KW-0472">Membrane</keyword>
<evidence type="ECO:0000256" key="2">
    <source>
        <dbReference type="SAM" id="SignalP"/>
    </source>
</evidence>
<feature type="chain" id="PRO_5022823683" evidence="2">
    <location>
        <begin position="36"/>
        <end position="230"/>
    </location>
</feature>
<keyword evidence="1" id="KW-0812">Transmembrane</keyword>
<feature type="transmembrane region" description="Helical" evidence="1">
    <location>
        <begin position="127"/>
        <end position="147"/>
    </location>
</feature>
<evidence type="ECO:0000256" key="1">
    <source>
        <dbReference type="SAM" id="Phobius"/>
    </source>
</evidence>
<dbReference type="AlphaFoldDB" id="K1XK36"/>
<evidence type="ECO:0000313" key="3">
    <source>
        <dbReference type="EMBL" id="EKD25576.1"/>
    </source>
</evidence>
<sequence length="230" mass="26964">MYVSKNKKTNLKKIKTMKKLLCILLLVNSWSLTFATTQRKVVVHGEFPIEKLSLLSSIQHDTVIFDRTEVGSLEKWESGFFFAHQYKASYLQDYNYRVECKKNLITVYESTSSEPRNVGPYFLTPLLSPWFLVSVPLILHLILFLYLRGRLFRIYRDDRSVTLRQQRKEKMTVVLIITLLALLLGFFCRSQFFILFSLVYLGFMFQTAKSYSRSGKIDGDLFIGHRWLGV</sequence>
<keyword evidence="1" id="KW-1133">Transmembrane helix</keyword>
<dbReference type="EMBL" id="AMFJ01036020">
    <property type="protein sequence ID" value="EKD25576.1"/>
    <property type="molecule type" value="Genomic_DNA"/>
</dbReference>
<proteinExistence type="predicted"/>
<gene>
    <name evidence="3" type="ORF">ACD_80C00013G0006</name>
</gene>
<organism evidence="3">
    <name type="scientific">uncultured bacterium</name>
    <name type="common">gcode 4</name>
    <dbReference type="NCBI Taxonomy" id="1234023"/>
    <lineage>
        <taxon>Bacteria</taxon>
        <taxon>environmental samples</taxon>
    </lineage>
</organism>
<accession>K1XK36</accession>
<keyword evidence="2" id="KW-0732">Signal</keyword>
<feature type="transmembrane region" description="Helical" evidence="1">
    <location>
        <begin position="173"/>
        <end position="203"/>
    </location>
</feature>
<comment type="caution">
    <text evidence="3">The sequence shown here is derived from an EMBL/GenBank/DDBJ whole genome shotgun (WGS) entry which is preliminary data.</text>
</comment>
<reference evidence="3" key="1">
    <citation type="journal article" date="2012" name="Science">
        <title>Fermentation, hydrogen, and sulfur metabolism in multiple uncultivated bacterial phyla.</title>
        <authorList>
            <person name="Wrighton K.C."/>
            <person name="Thomas B.C."/>
            <person name="Sharon I."/>
            <person name="Miller C.S."/>
            <person name="Castelle C.J."/>
            <person name="VerBerkmoes N.C."/>
            <person name="Wilkins M.J."/>
            <person name="Hettich R.L."/>
            <person name="Lipton M.S."/>
            <person name="Williams K.H."/>
            <person name="Long P.E."/>
            <person name="Banfield J.F."/>
        </authorList>
    </citation>
    <scope>NUCLEOTIDE SEQUENCE [LARGE SCALE GENOMIC DNA]</scope>
</reference>
<feature type="signal peptide" evidence="2">
    <location>
        <begin position="1"/>
        <end position="35"/>
    </location>
</feature>
<protein>
    <submittedName>
        <fullName evidence="3">Uncharacterized protein</fullName>
    </submittedName>
</protein>